<dbReference type="CDD" id="cd02439">
    <property type="entry name" value="DMB-PRT_CobT"/>
    <property type="match status" value="1"/>
</dbReference>
<dbReference type="InterPro" id="IPR003200">
    <property type="entry name" value="Nict_dMeBzImd_PRibTrfase"/>
</dbReference>
<name>A0AAW5HQY3_9CORY</name>
<evidence type="ECO:0000313" key="1">
    <source>
        <dbReference type="EMBL" id="MCO6393375.1"/>
    </source>
</evidence>
<accession>A0AAW5HQY3</accession>
<dbReference type="Gene3D" id="3.40.50.10210">
    <property type="match status" value="1"/>
</dbReference>
<dbReference type="AlphaFoldDB" id="A0AAW5HQY3"/>
<dbReference type="PANTHER" id="PTHR43463:SF1">
    <property type="entry name" value="NICOTINATE-NUCLEOTIDE--DIMETHYLBENZIMIDAZOLE PHOSPHORIBOSYLTRANSFERASE"/>
    <property type="match status" value="1"/>
</dbReference>
<dbReference type="RefSeq" id="WP_252930734.1">
    <property type="nucleotide sequence ID" value="NZ_JAEUWV010000001.1"/>
</dbReference>
<dbReference type="GO" id="GO:0008939">
    <property type="term" value="F:nicotinate-nucleotide-dimethylbenzimidazole phosphoribosyltransferase activity"/>
    <property type="evidence" value="ECO:0007669"/>
    <property type="project" value="InterPro"/>
</dbReference>
<sequence length="332" mass="34626">MAVAFDPIEHPSETLRRELSRELQRSPEGRGLGRVGTIAEWTASVQNRTCPVAFRQPQCVLVAGNHGVAARGISAQPHDAAWTTVKQIAAGGGVARVAAEAAGASIIQINDYLTLPTGAIDRQAAMTPEAFEQAVAHGARVVDQGVDSGVDLFIPGDIGVGNSTVAAAVYGALSRTEPVKVIGRGSGIDDNVWKVKVAAIRDAMFRVRTFSDDVPRVLAELSGPDFAFLVGMFAQAAVRRTPVLFDGLYATVAAYAAERLAPGTKQWIMAGQLSPEPAQMLALQALDIIPVLALDLSLNQGVGALAALPQINLASELVTTVLGPEAPEGAPA</sequence>
<keyword evidence="1" id="KW-0328">Glycosyltransferase</keyword>
<evidence type="ECO:0000313" key="2">
    <source>
        <dbReference type="Proteomes" id="UP001205920"/>
    </source>
</evidence>
<dbReference type="InterPro" id="IPR036087">
    <property type="entry name" value="Nict_dMeBzImd_PRibTrfase_sf"/>
</dbReference>
<dbReference type="Pfam" id="PF02277">
    <property type="entry name" value="DBI_PRT"/>
    <property type="match status" value="1"/>
</dbReference>
<dbReference type="PANTHER" id="PTHR43463">
    <property type="entry name" value="NICOTINATE-NUCLEOTIDE--DIMETHYLBENZIMIDAZOLE PHOSPHORIBOSYLTRANSFERASE"/>
    <property type="match status" value="1"/>
</dbReference>
<dbReference type="EMBL" id="JAEUWV010000001">
    <property type="protein sequence ID" value="MCO6393375.1"/>
    <property type="molecule type" value="Genomic_DNA"/>
</dbReference>
<reference evidence="1 2" key="1">
    <citation type="submission" date="2021-01" db="EMBL/GenBank/DDBJ databases">
        <title>Identification and Characterization of Corynebacterium sp.</title>
        <authorList>
            <person name="Luo Q."/>
            <person name="Qu P."/>
            <person name="Chen Q."/>
        </authorList>
    </citation>
    <scope>NUCLEOTIDE SEQUENCE [LARGE SCALE GENOMIC DNA]</scope>
    <source>
        <strain evidence="1 2">MC-18</strain>
    </source>
</reference>
<comment type="caution">
    <text evidence="1">The sequence shown here is derived from an EMBL/GenBank/DDBJ whole genome shotgun (WGS) entry which is preliminary data.</text>
</comment>
<organism evidence="1 2">
    <name type="scientific">Corynebacterium lipophilum</name>
    <dbReference type="NCBI Taxonomy" id="2804918"/>
    <lineage>
        <taxon>Bacteria</taxon>
        <taxon>Bacillati</taxon>
        <taxon>Actinomycetota</taxon>
        <taxon>Actinomycetes</taxon>
        <taxon>Mycobacteriales</taxon>
        <taxon>Corynebacteriaceae</taxon>
        <taxon>Corynebacterium</taxon>
    </lineage>
</organism>
<protein>
    <submittedName>
        <fullName evidence="1">Nicotinate-nucleotide--dimethylbenzimidazole phosphoribosyltransferase</fullName>
    </submittedName>
</protein>
<proteinExistence type="predicted"/>
<keyword evidence="1" id="KW-0808">Transferase</keyword>
<dbReference type="SUPFAM" id="SSF52733">
    <property type="entry name" value="Nicotinate mononucleotide:5,6-dimethylbenzimidazole phosphoribosyltransferase (CobT)"/>
    <property type="match status" value="1"/>
</dbReference>
<gene>
    <name evidence="1" type="ORF">JMN37_00025</name>
</gene>
<dbReference type="Proteomes" id="UP001205920">
    <property type="component" value="Unassembled WGS sequence"/>
</dbReference>
<keyword evidence="2" id="KW-1185">Reference proteome</keyword>